<dbReference type="InterPro" id="IPR001427">
    <property type="entry name" value="RNaseA"/>
</dbReference>
<feature type="signal peptide" evidence="4">
    <location>
        <begin position="1"/>
        <end position="20"/>
    </location>
</feature>
<dbReference type="GO" id="GO:0003676">
    <property type="term" value="F:nucleic acid binding"/>
    <property type="evidence" value="ECO:0007669"/>
    <property type="project" value="InterPro"/>
</dbReference>
<feature type="domain" description="Ribonuclease A-domain" evidence="5">
    <location>
        <begin position="29"/>
        <end position="148"/>
    </location>
</feature>
<comment type="subcellular location">
    <subcellularLocation>
        <location evidence="1">Secreted</location>
    </subcellularLocation>
</comment>
<comment type="similarity">
    <text evidence="2">Belongs to the pancreatic ribonuclease family.</text>
</comment>
<evidence type="ECO:0000256" key="2">
    <source>
        <dbReference type="ARBA" id="ARBA00005600"/>
    </source>
</evidence>
<evidence type="ECO:0000313" key="7">
    <source>
        <dbReference type="Proteomes" id="UP000593571"/>
    </source>
</evidence>
<dbReference type="GO" id="GO:0005576">
    <property type="term" value="C:extracellular region"/>
    <property type="evidence" value="ECO:0007669"/>
    <property type="project" value="UniProtKB-SubCell"/>
</dbReference>
<dbReference type="PANTHER" id="PTHR11437">
    <property type="entry name" value="RIBONUCLEASE"/>
    <property type="match status" value="1"/>
</dbReference>
<sequence length="153" mass="17607">MAPAAAWLLLLQLILEPALVMNIGVQMAMRNFRDLNIDYPKVSYPDDFQGYCNGLMAYVRGKKKNWYCPEIHYVIHASWGAIRKFCKHCENFCDNYDQYCTVTRDALPLTICSRATKQPPPGCHYNDTVTNQRLYLLCSQKDEGEPIDIIGTY</sequence>
<proteinExistence type="inferred from homology"/>
<dbReference type="KEGG" id="ray:107521154"/>
<keyword evidence="4" id="KW-0732">Signal</keyword>
<evidence type="ECO:0000256" key="1">
    <source>
        <dbReference type="ARBA" id="ARBA00004613"/>
    </source>
</evidence>
<name>A0A7J8IS68_ROUAE</name>
<dbReference type="InterPro" id="IPR023412">
    <property type="entry name" value="RNaseA_domain"/>
</dbReference>
<comment type="caution">
    <text evidence="6">The sequence shown here is derived from an EMBL/GenBank/DDBJ whole genome shotgun (WGS) entry which is preliminary data.</text>
</comment>
<dbReference type="EMBL" id="JACASE010000003">
    <property type="protein sequence ID" value="KAF6487060.1"/>
    <property type="molecule type" value="Genomic_DNA"/>
</dbReference>
<dbReference type="GO" id="GO:0050830">
    <property type="term" value="P:defense response to Gram-positive bacterium"/>
    <property type="evidence" value="ECO:0007669"/>
    <property type="project" value="TreeGrafter"/>
</dbReference>
<gene>
    <name evidence="6" type="ORF">HJG63_016747</name>
</gene>
<dbReference type="Pfam" id="PF00074">
    <property type="entry name" value="RnaseA"/>
    <property type="match status" value="1"/>
</dbReference>
<feature type="chain" id="PRO_5029447156" evidence="4">
    <location>
        <begin position="21"/>
        <end position="153"/>
    </location>
</feature>
<reference evidence="6 7" key="1">
    <citation type="journal article" date="2020" name="Nature">
        <title>Six reference-quality genomes reveal evolution of bat adaptations.</title>
        <authorList>
            <person name="Jebb D."/>
            <person name="Huang Z."/>
            <person name="Pippel M."/>
            <person name="Hughes G.M."/>
            <person name="Lavrichenko K."/>
            <person name="Devanna P."/>
            <person name="Winkler S."/>
            <person name="Jermiin L.S."/>
            <person name="Skirmuntt E.C."/>
            <person name="Katzourakis A."/>
            <person name="Burkitt-Gray L."/>
            <person name="Ray D.A."/>
            <person name="Sullivan K.A.M."/>
            <person name="Roscito J.G."/>
            <person name="Kirilenko B.M."/>
            <person name="Davalos L.M."/>
            <person name="Corthals A.P."/>
            <person name="Power M.L."/>
            <person name="Jones G."/>
            <person name="Ransome R.D."/>
            <person name="Dechmann D.K.N."/>
            <person name="Locatelli A.G."/>
            <person name="Puechmaille S.J."/>
            <person name="Fedrigo O."/>
            <person name="Jarvis E.D."/>
            <person name="Hiller M."/>
            <person name="Vernes S.C."/>
            <person name="Myers E.W."/>
            <person name="Teeling E.C."/>
        </authorList>
    </citation>
    <scope>NUCLEOTIDE SEQUENCE [LARGE SCALE GENOMIC DNA]</scope>
    <source>
        <strain evidence="6">MRouAeg1</strain>
        <tissue evidence="6">Muscle</tissue>
    </source>
</reference>
<dbReference type="PANTHER" id="PTHR11437:SF11">
    <property type="entry name" value="INACTIVE RIBONUCLEASE-LIKE PROTEIN 13-RELATED"/>
    <property type="match status" value="1"/>
</dbReference>
<dbReference type="AlphaFoldDB" id="A0A7J8IS68"/>
<dbReference type="SUPFAM" id="SSF54076">
    <property type="entry name" value="RNase A-like"/>
    <property type="match status" value="1"/>
</dbReference>
<keyword evidence="7" id="KW-1185">Reference proteome</keyword>
<dbReference type="InterPro" id="IPR036816">
    <property type="entry name" value="RNaseA-like_dom_sf"/>
</dbReference>
<dbReference type="Gene3D" id="3.10.130.10">
    <property type="entry name" value="Ribonuclease A-like domain"/>
    <property type="match status" value="1"/>
</dbReference>
<keyword evidence="3" id="KW-0964">Secreted</keyword>
<evidence type="ECO:0000256" key="3">
    <source>
        <dbReference type="ARBA" id="ARBA00022525"/>
    </source>
</evidence>
<evidence type="ECO:0000259" key="5">
    <source>
        <dbReference type="Pfam" id="PF00074"/>
    </source>
</evidence>
<protein>
    <submittedName>
        <fullName evidence="6">Ribonuclease A family member 13 (Inactive)</fullName>
    </submittedName>
</protein>
<dbReference type="Proteomes" id="UP000593571">
    <property type="component" value="Unassembled WGS sequence"/>
</dbReference>
<organism evidence="6 7">
    <name type="scientific">Rousettus aegyptiacus</name>
    <name type="common">Egyptian fruit bat</name>
    <name type="synonym">Pteropus aegyptiacus</name>
    <dbReference type="NCBI Taxonomy" id="9407"/>
    <lineage>
        <taxon>Eukaryota</taxon>
        <taxon>Metazoa</taxon>
        <taxon>Chordata</taxon>
        <taxon>Craniata</taxon>
        <taxon>Vertebrata</taxon>
        <taxon>Euteleostomi</taxon>
        <taxon>Mammalia</taxon>
        <taxon>Eutheria</taxon>
        <taxon>Laurasiatheria</taxon>
        <taxon>Chiroptera</taxon>
        <taxon>Yinpterochiroptera</taxon>
        <taxon>Pteropodoidea</taxon>
        <taxon>Pteropodidae</taxon>
        <taxon>Rousettinae</taxon>
        <taxon>Rousettus</taxon>
    </lineage>
</organism>
<evidence type="ECO:0000256" key="4">
    <source>
        <dbReference type="SAM" id="SignalP"/>
    </source>
</evidence>
<evidence type="ECO:0000313" key="6">
    <source>
        <dbReference type="EMBL" id="KAF6487060.1"/>
    </source>
</evidence>
<accession>A0A7J8IS68</accession>